<evidence type="ECO:0000256" key="1">
    <source>
        <dbReference type="ARBA" id="ARBA00010790"/>
    </source>
</evidence>
<dbReference type="InterPro" id="IPR007867">
    <property type="entry name" value="GMC_OxRtase_C"/>
</dbReference>
<dbReference type="SUPFAM" id="SSF51905">
    <property type="entry name" value="FAD/NAD(P)-binding domain"/>
    <property type="match status" value="1"/>
</dbReference>
<feature type="domain" description="Glucose-methanol-choline oxidoreductase C-terminal" evidence="4">
    <location>
        <begin position="191"/>
        <end position="327"/>
    </location>
</feature>
<protein>
    <submittedName>
        <fullName evidence="5">Versicolorin B synthase</fullName>
    </submittedName>
</protein>
<dbReference type="GO" id="GO:0050660">
    <property type="term" value="F:flavin adenine dinucleotide binding"/>
    <property type="evidence" value="ECO:0007669"/>
    <property type="project" value="InterPro"/>
</dbReference>
<organism evidence="5 6">
    <name type="scientific">Cytospora mali</name>
    <name type="common">Apple Valsa canker fungus</name>
    <name type="synonym">Valsa mali</name>
    <dbReference type="NCBI Taxonomy" id="578113"/>
    <lineage>
        <taxon>Eukaryota</taxon>
        <taxon>Fungi</taxon>
        <taxon>Dikarya</taxon>
        <taxon>Ascomycota</taxon>
        <taxon>Pezizomycotina</taxon>
        <taxon>Sordariomycetes</taxon>
        <taxon>Sordariomycetidae</taxon>
        <taxon>Diaporthales</taxon>
        <taxon>Cytosporaceae</taxon>
        <taxon>Cytospora</taxon>
    </lineage>
</organism>
<evidence type="ECO:0000313" key="6">
    <source>
        <dbReference type="Proteomes" id="UP000078559"/>
    </source>
</evidence>
<evidence type="ECO:0000259" key="3">
    <source>
        <dbReference type="Pfam" id="PF00732"/>
    </source>
</evidence>
<feature type="domain" description="Glucose-methanol-choline oxidoreductase N-terminal" evidence="3">
    <location>
        <begin position="2"/>
        <end position="79"/>
    </location>
</feature>
<dbReference type="GO" id="GO:0016614">
    <property type="term" value="F:oxidoreductase activity, acting on CH-OH group of donors"/>
    <property type="evidence" value="ECO:0007669"/>
    <property type="project" value="InterPro"/>
</dbReference>
<comment type="similarity">
    <text evidence="1">Belongs to the GMC oxidoreductase family.</text>
</comment>
<dbReference type="GO" id="GO:0044550">
    <property type="term" value="P:secondary metabolite biosynthetic process"/>
    <property type="evidence" value="ECO:0007669"/>
    <property type="project" value="TreeGrafter"/>
</dbReference>
<dbReference type="EMBL" id="CM003099">
    <property type="protein sequence ID" value="KUI66630.1"/>
    <property type="molecule type" value="Genomic_DNA"/>
</dbReference>
<dbReference type="OrthoDB" id="269227at2759"/>
<evidence type="ECO:0000256" key="2">
    <source>
        <dbReference type="ARBA" id="ARBA00023180"/>
    </source>
</evidence>
<keyword evidence="2" id="KW-0325">Glycoprotein</keyword>
<keyword evidence="6" id="KW-1185">Reference proteome</keyword>
<dbReference type="PANTHER" id="PTHR11552:SF138">
    <property type="entry name" value="DEHYDROGENASE PKFF-RELATED"/>
    <property type="match status" value="1"/>
</dbReference>
<dbReference type="InterPro" id="IPR000172">
    <property type="entry name" value="GMC_OxRdtase_N"/>
</dbReference>
<dbReference type="SMR" id="A0A194VS39"/>
<gene>
    <name evidence="5" type="ORF">VM1G_02309</name>
</gene>
<name>A0A194VS39_CYTMA</name>
<dbReference type="AlphaFoldDB" id="A0A194VS39"/>
<accession>A0A194VS39</accession>
<dbReference type="PANTHER" id="PTHR11552">
    <property type="entry name" value="GLUCOSE-METHANOL-CHOLINE GMC OXIDOREDUCTASE"/>
    <property type="match status" value="1"/>
</dbReference>
<dbReference type="Gene3D" id="3.50.50.60">
    <property type="entry name" value="FAD/NAD(P)-binding domain"/>
    <property type="match status" value="1"/>
</dbReference>
<evidence type="ECO:0000313" key="5">
    <source>
        <dbReference type="EMBL" id="KUI66630.1"/>
    </source>
</evidence>
<dbReference type="InterPro" id="IPR012132">
    <property type="entry name" value="GMC_OxRdtase"/>
</dbReference>
<dbReference type="Proteomes" id="UP000078559">
    <property type="component" value="Chromosome 2"/>
</dbReference>
<proteinExistence type="inferred from homology"/>
<dbReference type="SUPFAM" id="SSF54373">
    <property type="entry name" value="FAD-linked reductases, C-terminal domain"/>
    <property type="match status" value="1"/>
</dbReference>
<dbReference type="Gene3D" id="3.30.560.10">
    <property type="entry name" value="Glucose Oxidase, domain 3"/>
    <property type="match status" value="1"/>
</dbReference>
<reference evidence="5" key="1">
    <citation type="submission" date="2014-12" db="EMBL/GenBank/DDBJ databases">
        <title>Genome Sequence of Valsa Canker Pathogens Uncovers a Specific Adaption of Colonization on Woody Bark.</title>
        <authorList>
            <person name="Yin Z."/>
            <person name="Liu H."/>
            <person name="Gao X."/>
            <person name="Li Z."/>
            <person name="Song N."/>
            <person name="Ke X."/>
            <person name="Dai Q."/>
            <person name="Wu Y."/>
            <person name="Sun Y."/>
            <person name="Xu J.-R."/>
            <person name="Kang Z.K."/>
            <person name="Wang L."/>
            <person name="Huang L."/>
        </authorList>
    </citation>
    <scope>NUCLEOTIDE SEQUENCE [LARGE SCALE GENOMIC DNA]</scope>
    <source>
        <strain evidence="5">03-8</strain>
    </source>
</reference>
<sequence length="339" mass="36229">MAKRIIFDNSKRATGVQVDTSGLGYTISAAKEVIVSGGVFGSPQLLQASGIGPAELLSQYDIPVVADRPGVGQGMQDHIYYTVSYRVNAPTLSKLDDPAFAAQEAAAFRKTGGCMYSNPVTEVIGWEKIPEPLRSETMSNSTLGVLGQYPADWPEVEYISVSGFVGYQNSTTAAPPNGDNYASLAVVLITPRSRGSVNITSADTYVHPAINPNFLVDPVDVDVTLAGFKRARQFWETGSMAGFRIGDEYFPGNSTQTEDEIKAFIRQAYNTIFHGSCTCAMGKTSDVNAVVDSEARVIGVQGLRVVDASAFPFLPPGHPQSTIYALAEKISCVISGNCD</sequence>
<evidence type="ECO:0000259" key="4">
    <source>
        <dbReference type="Pfam" id="PF05199"/>
    </source>
</evidence>
<dbReference type="InterPro" id="IPR036188">
    <property type="entry name" value="FAD/NAD-bd_sf"/>
</dbReference>
<dbReference type="Pfam" id="PF00732">
    <property type="entry name" value="GMC_oxred_N"/>
    <property type="match status" value="1"/>
</dbReference>
<dbReference type="Pfam" id="PF05199">
    <property type="entry name" value="GMC_oxred_C"/>
    <property type="match status" value="1"/>
</dbReference>